<dbReference type="InterPro" id="IPR012394">
    <property type="entry name" value="Aldehyde_DH_NAD(P)"/>
</dbReference>
<dbReference type="Gene3D" id="3.40.605.10">
    <property type="entry name" value="Aldehyde Dehydrogenase, Chain A, domain 1"/>
    <property type="match status" value="1"/>
</dbReference>
<feature type="active site" evidence="7">
    <location>
        <position position="270"/>
    </location>
</feature>
<dbReference type="FunFam" id="3.40.605.10:FF:000004">
    <property type="entry name" value="Aldehyde dehydrogenase"/>
    <property type="match status" value="1"/>
</dbReference>
<evidence type="ECO:0000313" key="10">
    <source>
        <dbReference type="EMBL" id="KAG9689494.1"/>
    </source>
</evidence>
<organism evidence="10 11">
    <name type="scientific">Aureobasidium melanogenum</name>
    <name type="common">Aureobasidium pullulans var. melanogenum</name>
    <dbReference type="NCBI Taxonomy" id="46634"/>
    <lineage>
        <taxon>Eukaryota</taxon>
        <taxon>Fungi</taxon>
        <taxon>Dikarya</taxon>
        <taxon>Ascomycota</taxon>
        <taxon>Pezizomycotina</taxon>
        <taxon>Dothideomycetes</taxon>
        <taxon>Dothideomycetidae</taxon>
        <taxon>Dothideales</taxon>
        <taxon>Saccotheciaceae</taxon>
        <taxon>Aureobasidium</taxon>
    </lineage>
</organism>
<dbReference type="EMBL" id="JAHFXF010000351">
    <property type="protein sequence ID" value="KAG9689494.1"/>
    <property type="molecule type" value="Genomic_DNA"/>
</dbReference>
<evidence type="ECO:0000259" key="9">
    <source>
        <dbReference type="Pfam" id="PF00171"/>
    </source>
</evidence>
<evidence type="ECO:0000256" key="8">
    <source>
        <dbReference type="SAM" id="MobiDB-lite"/>
    </source>
</evidence>
<feature type="domain" description="Aldehyde dehydrogenase" evidence="9">
    <location>
        <begin position="22"/>
        <end position="452"/>
    </location>
</feature>
<accession>A0A9P8J7R7</accession>
<evidence type="ECO:0000256" key="7">
    <source>
        <dbReference type="PIRSR" id="PIRSR036492-1"/>
    </source>
</evidence>
<dbReference type="InterPro" id="IPR016162">
    <property type="entry name" value="Ald_DH_N"/>
</dbReference>
<dbReference type="PANTHER" id="PTHR43570">
    <property type="entry name" value="ALDEHYDE DEHYDROGENASE"/>
    <property type="match status" value="1"/>
</dbReference>
<reference evidence="10" key="1">
    <citation type="journal article" date="2021" name="J Fungi (Basel)">
        <title>Virulence traits and population genomics of the black yeast Aureobasidium melanogenum.</title>
        <authorList>
            <person name="Cernosa A."/>
            <person name="Sun X."/>
            <person name="Gostincar C."/>
            <person name="Fang C."/>
            <person name="Gunde-Cimerman N."/>
            <person name="Song Z."/>
        </authorList>
    </citation>
    <scope>NUCLEOTIDE SEQUENCE</scope>
    <source>
        <strain evidence="10">EXF-9911</strain>
    </source>
</reference>
<evidence type="ECO:0000256" key="3">
    <source>
        <dbReference type="ARBA" id="ARBA00023002"/>
    </source>
</evidence>
<feature type="region of interest" description="Disordered" evidence="8">
    <location>
        <begin position="1"/>
        <end position="26"/>
    </location>
</feature>
<dbReference type="Gene3D" id="3.40.309.10">
    <property type="entry name" value="Aldehyde Dehydrogenase, Chain A, domain 2"/>
    <property type="match status" value="1"/>
</dbReference>
<dbReference type="AlphaFoldDB" id="A0A9P8J7R7"/>
<evidence type="ECO:0000256" key="6">
    <source>
        <dbReference type="ARBA" id="ARBA00082640"/>
    </source>
</evidence>
<reference evidence="10" key="2">
    <citation type="submission" date="2021-08" db="EMBL/GenBank/DDBJ databases">
        <authorList>
            <person name="Gostincar C."/>
            <person name="Sun X."/>
            <person name="Song Z."/>
            <person name="Gunde-Cimerman N."/>
        </authorList>
    </citation>
    <scope>NUCLEOTIDE SEQUENCE</scope>
    <source>
        <strain evidence="10">EXF-9911</strain>
    </source>
</reference>
<evidence type="ECO:0000256" key="2">
    <source>
        <dbReference type="ARBA" id="ARBA00022746"/>
    </source>
</evidence>
<feature type="active site" evidence="7">
    <location>
        <position position="236"/>
    </location>
</feature>
<dbReference type="Pfam" id="PF00171">
    <property type="entry name" value="Aldedh"/>
    <property type="match status" value="1"/>
</dbReference>
<dbReference type="EC" id="1.2.1.82" evidence="4"/>
<name>A0A9P8J7R7_AURME</name>
<dbReference type="GO" id="GO:0004029">
    <property type="term" value="F:aldehyde dehydrogenase (NAD+) activity"/>
    <property type="evidence" value="ECO:0007669"/>
    <property type="project" value="TreeGrafter"/>
</dbReference>
<sequence>MATSTTTQGIPQALQPSSSSSEYSDTTEVDHKLATLRQTFESGRTKDIRFRKWQLKQLYWLVAENKEEICKAAHADTGRQEFEAYLSDVNPILDEVLYHIDHVEEWAKDTIPDSGVLFTRIGKSYIRHEPLGTVLIIGPWNYPLSLTLHPLASAIAAGCTALLKPSEVAPACAQLLYKLLPKYLDPAAYAVVTGGIKETQYILSHKFDHVFFTGSTPVARHIAAAAAKHLTPTTLELGGQGPAIVAKSANIDLAAKRIAATKWLNSGQICLNVNHVFVDPSVRGEFVNRLQHWLRSFDSTGATAQQATIINERNYDRLMGMLDKTNGKVIQGGSGQRDQLKLALTVVDGVSMDDSLLTEELFGPILPLVEADVTKAVGIISSLQHPLAIYIFTNDRSEVNYVLDHTQSGGVTVNDTLLHAAVPEAPFGGVGESGSGAYHGRHGFDAFTHRRVVVQMPDWLDRFMGFRYPPYDLVKNKWFIDRKAPPFKRGETLEDQKVHESAWSAYGASGAVLLAGLVAVASQRGYLRADHIRKLLKIWPSGE</sequence>
<evidence type="ECO:0000256" key="4">
    <source>
        <dbReference type="ARBA" id="ARBA00066967"/>
    </source>
</evidence>
<evidence type="ECO:0000256" key="5">
    <source>
        <dbReference type="ARBA" id="ARBA00071369"/>
    </source>
</evidence>
<dbReference type="GO" id="GO:0016117">
    <property type="term" value="P:carotenoid biosynthetic process"/>
    <property type="evidence" value="ECO:0007669"/>
    <property type="project" value="UniProtKB-KW"/>
</dbReference>
<dbReference type="PANTHER" id="PTHR43570:SF16">
    <property type="entry name" value="ALDEHYDE DEHYDROGENASE TYPE III, ISOFORM Q"/>
    <property type="match status" value="1"/>
</dbReference>
<evidence type="ECO:0000313" key="11">
    <source>
        <dbReference type="Proteomes" id="UP000779574"/>
    </source>
</evidence>
<gene>
    <name evidence="10" type="ORF">KCU76_g8840</name>
</gene>
<dbReference type="GO" id="GO:0005737">
    <property type="term" value="C:cytoplasm"/>
    <property type="evidence" value="ECO:0007669"/>
    <property type="project" value="TreeGrafter"/>
</dbReference>
<comment type="similarity">
    <text evidence="1">Belongs to the aldehyde dehydrogenase family.</text>
</comment>
<dbReference type="PIRSF" id="PIRSF036492">
    <property type="entry name" value="ALDH"/>
    <property type="match status" value="1"/>
</dbReference>
<dbReference type="GO" id="GO:0006081">
    <property type="term" value="P:aldehyde metabolic process"/>
    <property type="evidence" value="ECO:0007669"/>
    <property type="project" value="InterPro"/>
</dbReference>
<dbReference type="OrthoDB" id="440325at2759"/>
<feature type="non-terminal residue" evidence="10">
    <location>
        <position position="543"/>
    </location>
</feature>
<dbReference type="Proteomes" id="UP000779574">
    <property type="component" value="Unassembled WGS sequence"/>
</dbReference>
<dbReference type="InterPro" id="IPR016163">
    <property type="entry name" value="Ald_DH_C"/>
</dbReference>
<protein>
    <recommendedName>
        <fullName evidence="5">Beta-apo-4'-carotenal oxygenase</fullName>
        <ecNumber evidence="4">1.2.1.82</ecNumber>
    </recommendedName>
    <alternativeName>
        <fullName evidence="6">Beta-apo-4'-carotenal dehydrogenase</fullName>
    </alternativeName>
</protein>
<proteinExistence type="inferred from homology"/>
<comment type="caution">
    <text evidence="10">The sequence shown here is derived from an EMBL/GenBank/DDBJ whole genome shotgun (WGS) entry which is preliminary data.</text>
</comment>
<keyword evidence="3" id="KW-0560">Oxidoreductase</keyword>
<dbReference type="SUPFAM" id="SSF53720">
    <property type="entry name" value="ALDH-like"/>
    <property type="match status" value="1"/>
</dbReference>
<keyword evidence="2" id="KW-0125">Carotenoid biosynthesis</keyword>
<dbReference type="InterPro" id="IPR015590">
    <property type="entry name" value="Aldehyde_DH_dom"/>
</dbReference>
<dbReference type="InterPro" id="IPR016161">
    <property type="entry name" value="Ald_DH/histidinol_DH"/>
</dbReference>
<evidence type="ECO:0000256" key="1">
    <source>
        <dbReference type="ARBA" id="ARBA00009986"/>
    </source>
</evidence>